<evidence type="ECO:0000256" key="11">
    <source>
        <dbReference type="ARBA" id="ARBA00049010"/>
    </source>
</evidence>
<reference evidence="14 15" key="1">
    <citation type="journal article" date="2017" name="Plant Biotechnol. J.">
        <title>A comprehensive draft genome sequence for lupin (Lupinus angustifolius), an emerging health food: insights into plant-microbe interactions and legume evolution.</title>
        <authorList>
            <person name="Hane J.K."/>
            <person name="Ming Y."/>
            <person name="Kamphuis L.G."/>
            <person name="Nelson M.N."/>
            <person name="Garg G."/>
            <person name="Atkins C.A."/>
            <person name="Bayer P.E."/>
            <person name="Bravo A."/>
            <person name="Bringans S."/>
            <person name="Cannon S."/>
            <person name="Edwards D."/>
            <person name="Foley R."/>
            <person name="Gao L.L."/>
            <person name="Harrison M.J."/>
            <person name="Huang W."/>
            <person name="Hurgobin B."/>
            <person name="Li S."/>
            <person name="Liu C.W."/>
            <person name="McGrath A."/>
            <person name="Morahan G."/>
            <person name="Murray J."/>
            <person name="Weller J."/>
            <person name="Jian J."/>
            <person name="Singh K.B."/>
        </authorList>
    </citation>
    <scope>NUCLEOTIDE SEQUENCE [LARGE SCALE GENOMIC DNA]</scope>
    <source>
        <strain evidence="15">cv. Tanjil</strain>
        <tissue evidence="14">Whole plant</tissue>
    </source>
</reference>
<evidence type="ECO:0000313" key="14">
    <source>
        <dbReference type="EMBL" id="OIW09536.1"/>
    </source>
</evidence>
<feature type="domain" description="FAD/NAD(P)-binding" evidence="13">
    <location>
        <begin position="113"/>
        <end position="376"/>
    </location>
</feature>
<keyword evidence="8" id="KW-0520">NAD</keyword>
<dbReference type="EMBL" id="CM007366">
    <property type="protein sequence ID" value="OIW09536.1"/>
    <property type="molecule type" value="Genomic_DNA"/>
</dbReference>
<comment type="catalytic activity">
    <reaction evidence="11">
        <text>a ubiquinone + NADH + H(+) = a ubiquinol + NAD(+)</text>
        <dbReference type="Rhea" id="RHEA:23152"/>
        <dbReference type="Rhea" id="RHEA-COMP:9565"/>
        <dbReference type="Rhea" id="RHEA-COMP:9566"/>
        <dbReference type="ChEBI" id="CHEBI:15378"/>
        <dbReference type="ChEBI" id="CHEBI:16389"/>
        <dbReference type="ChEBI" id="CHEBI:17976"/>
        <dbReference type="ChEBI" id="CHEBI:57540"/>
        <dbReference type="ChEBI" id="CHEBI:57945"/>
    </reaction>
</comment>
<keyword evidence="15" id="KW-1185">Reference proteome</keyword>
<evidence type="ECO:0000256" key="1">
    <source>
        <dbReference type="ARBA" id="ARBA00004275"/>
    </source>
</evidence>
<dbReference type="PANTHER" id="PTHR43706">
    <property type="entry name" value="NADH DEHYDROGENASE"/>
    <property type="match status" value="1"/>
</dbReference>
<name>A0A1J7H9M8_LUPAN</name>
<gene>
    <name evidence="14" type="ORF">TanjilG_30855</name>
</gene>
<comment type="similarity">
    <text evidence="3">Belongs to the NADH dehydrogenase family.</text>
</comment>
<evidence type="ECO:0000256" key="3">
    <source>
        <dbReference type="ARBA" id="ARBA00005272"/>
    </source>
</evidence>
<keyword evidence="5" id="KW-0472">Membrane</keyword>
<keyword evidence="7" id="KW-0560">Oxidoreductase</keyword>
<dbReference type="SUPFAM" id="SSF51905">
    <property type="entry name" value="FAD/NAD(P)-binding domain"/>
    <property type="match status" value="2"/>
</dbReference>
<keyword evidence="5" id="KW-0999">Mitochondrion inner membrane</keyword>
<dbReference type="InterPro" id="IPR036188">
    <property type="entry name" value="FAD/NAD-bd_sf"/>
</dbReference>
<sequence length="505" mass="55341">MTNKWWNPWGDCVFYAGGGVTFGFSGVGDGYVLAVCRVCNGDIGSGKSQLKDLSSNTNVDKPFTKHTNSDSGLEPAKPNEKPRVVVLGSGWAGCRSVAEPIGRIQPAISREPGSYFFLANCIGIDAHKHMVHCETVTDEVETIDPWRFTVSYDKLVIALGSQPSTFGIQGVKQHASFLREVHHAQEIRRKLLLNLMLSDVPGISVEEKKRLLHCVVVGGGPTGVEFSGELSDFIMKDVRLRYSHVKDYIRVTLIEANEILSSFDDRLRRYATKQLTKSGVRLVRGIVKDVKAQKIVLDDGTEVPYGLLVWSTGVGPSPIIQSLDLPKAPGGRIGVDEWLRVPSVQDVFSIGDCSGFVESTGRQTLPALAQVAERQGKYLAGVLNKIGKAGAGHANSEKEVEFGEPFVYKHLGSMATIGRYKALVDLRQSKDVLVHHRISIKVSLVQLHASVKFGLRSQCLSVKVVLVHQPLSIKVGLVRQQLSVKVGLLSSVKFGLMFLFLDDLW</sequence>
<dbReference type="PANTHER" id="PTHR43706:SF13">
    <property type="entry name" value="NADH DEHYDROGENASE-RELATED"/>
    <property type="match status" value="1"/>
</dbReference>
<dbReference type="GO" id="GO:0003954">
    <property type="term" value="F:NADH dehydrogenase activity"/>
    <property type="evidence" value="ECO:0007669"/>
    <property type="project" value="InterPro"/>
</dbReference>
<keyword evidence="10" id="KW-0576">Peroxisome</keyword>
<dbReference type="AlphaFoldDB" id="A0A1J7H9M8"/>
<evidence type="ECO:0000256" key="12">
    <source>
        <dbReference type="SAM" id="MobiDB-lite"/>
    </source>
</evidence>
<dbReference type="GO" id="GO:0005743">
    <property type="term" value="C:mitochondrial inner membrane"/>
    <property type="evidence" value="ECO:0007669"/>
    <property type="project" value="UniProtKB-SubCell"/>
</dbReference>
<keyword evidence="6" id="KW-0274">FAD</keyword>
<evidence type="ECO:0000256" key="2">
    <source>
        <dbReference type="ARBA" id="ARBA00004637"/>
    </source>
</evidence>
<dbReference type="OMA" id="MQGGLHV"/>
<dbReference type="Pfam" id="PF07992">
    <property type="entry name" value="Pyr_redox_2"/>
    <property type="match status" value="1"/>
</dbReference>
<keyword evidence="4" id="KW-0285">Flavoprotein</keyword>
<dbReference type="GO" id="GO:0005777">
    <property type="term" value="C:peroxisome"/>
    <property type="evidence" value="ECO:0007669"/>
    <property type="project" value="UniProtKB-SubCell"/>
</dbReference>
<evidence type="ECO:0000256" key="10">
    <source>
        <dbReference type="ARBA" id="ARBA00023140"/>
    </source>
</evidence>
<accession>A0A1J7H9M8</accession>
<evidence type="ECO:0000256" key="6">
    <source>
        <dbReference type="ARBA" id="ARBA00022827"/>
    </source>
</evidence>
<evidence type="ECO:0000313" key="15">
    <source>
        <dbReference type="Proteomes" id="UP000188354"/>
    </source>
</evidence>
<evidence type="ECO:0000256" key="4">
    <source>
        <dbReference type="ARBA" id="ARBA00022630"/>
    </source>
</evidence>
<evidence type="ECO:0000256" key="8">
    <source>
        <dbReference type="ARBA" id="ARBA00023027"/>
    </source>
</evidence>
<feature type="region of interest" description="Disordered" evidence="12">
    <location>
        <begin position="50"/>
        <end position="79"/>
    </location>
</feature>
<dbReference type="STRING" id="3871.A0A1J7H9M8"/>
<comment type="subcellular location">
    <subcellularLocation>
        <location evidence="2">Mitochondrion inner membrane</location>
        <topology evidence="2">Peripheral membrane protein</topology>
    </subcellularLocation>
    <subcellularLocation>
        <location evidence="1">Peroxisome</location>
    </subcellularLocation>
</comment>
<keyword evidence="9" id="KW-0496">Mitochondrion</keyword>
<dbReference type="InterPro" id="IPR023753">
    <property type="entry name" value="FAD/NAD-binding_dom"/>
</dbReference>
<organism evidence="14 15">
    <name type="scientific">Lupinus angustifolius</name>
    <name type="common">Narrow-leaved blue lupine</name>
    <dbReference type="NCBI Taxonomy" id="3871"/>
    <lineage>
        <taxon>Eukaryota</taxon>
        <taxon>Viridiplantae</taxon>
        <taxon>Streptophyta</taxon>
        <taxon>Embryophyta</taxon>
        <taxon>Tracheophyta</taxon>
        <taxon>Spermatophyta</taxon>
        <taxon>Magnoliopsida</taxon>
        <taxon>eudicotyledons</taxon>
        <taxon>Gunneridae</taxon>
        <taxon>Pentapetalae</taxon>
        <taxon>rosids</taxon>
        <taxon>fabids</taxon>
        <taxon>Fabales</taxon>
        <taxon>Fabaceae</taxon>
        <taxon>Papilionoideae</taxon>
        <taxon>50 kb inversion clade</taxon>
        <taxon>genistoids sensu lato</taxon>
        <taxon>core genistoids</taxon>
        <taxon>Genisteae</taxon>
        <taxon>Lupinus</taxon>
    </lineage>
</organism>
<evidence type="ECO:0000259" key="13">
    <source>
        <dbReference type="Pfam" id="PF07992"/>
    </source>
</evidence>
<dbReference type="Gramene" id="OIW09536">
    <property type="protein sequence ID" value="OIW09536"/>
    <property type="gene ID" value="TanjilG_30855"/>
</dbReference>
<evidence type="ECO:0000256" key="7">
    <source>
        <dbReference type="ARBA" id="ARBA00023002"/>
    </source>
</evidence>
<evidence type="ECO:0000256" key="5">
    <source>
        <dbReference type="ARBA" id="ARBA00022792"/>
    </source>
</evidence>
<proteinExistence type="inferred from homology"/>
<feature type="compositionally biased region" description="Polar residues" evidence="12">
    <location>
        <begin position="50"/>
        <end position="71"/>
    </location>
</feature>
<dbReference type="Gene3D" id="3.50.50.100">
    <property type="match status" value="1"/>
</dbReference>
<evidence type="ECO:0000256" key="9">
    <source>
        <dbReference type="ARBA" id="ARBA00023128"/>
    </source>
</evidence>
<protein>
    <recommendedName>
        <fullName evidence="13">FAD/NAD(P)-binding domain-containing protein</fullName>
    </recommendedName>
</protein>
<dbReference type="Proteomes" id="UP000188354">
    <property type="component" value="Chromosome LG06"/>
</dbReference>
<dbReference type="InterPro" id="IPR045024">
    <property type="entry name" value="NDH-2"/>
</dbReference>